<dbReference type="InterPro" id="IPR046496">
    <property type="entry name" value="DUF6589"/>
</dbReference>
<dbReference type="AlphaFoldDB" id="A0A9P5VQF7"/>
<dbReference type="Pfam" id="PF20231">
    <property type="entry name" value="DUF6589"/>
    <property type="match status" value="1"/>
</dbReference>
<dbReference type="Proteomes" id="UP000696485">
    <property type="component" value="Unassembled WGS sequence"/>
</dbReference>
<name>A0A9P5VQF7_9FUNG</name>
<proteinExistence type="predicted"/>
<comment type="caution">
    <text evidence="3">The sequence shown here is derived from an EMBL/GenBank/DDBJ whole genome shotgun (WGS) entry which is preliminary data.</text>
</comment>
<evidence type="ECO:0000313" key="3">
    <source>
        <dbReference type="EMBL" id="KAF9336821.1"/>
    </source>
</evidence>
<organism evidence="3 4">
    <name type="scientific">Podila minutissima</name>
    <dbReference type="NCBI Taxonomy" id="64525"/>
    <lineage>
        <taxon>Eukaryota</taxon>
        <taxon>Fungi</taxon>
        <taxon>Fungi incertae sedis</taxon>
        <taxon>Mucoromycota</taxon>
        <taxon>Mortierellomycotina</taxon>
        <taxon>Mortierellomycetes</taxon>
        <taxon>Mortierellales</taxon>
        <taxon>Mortierellaceae</taxon>
        <taxon>Podila</taxon>
    </lineage>
</organism>
<keyword evidence="1" id="KW-0175">Coiled coil</keyword>
<feature type="coiled-coil region" evidence="1">
    <location>
        <begin position="549"/>
        <end position="587"/>
    </location>
</feature>
<protein>
    <recommendedName>
        <fullName evidence="2">DUF6589 domain-containing protein</fullName>
    </recommendedName>
</protein>
<reference evidence="3" key="1">
    <citation type="journal article" date="2020" name="Fungal Divers.">
        <title>Resolving the Mortierellaceae phylogeny through synthesis of multi-gene phylogenetics and phylogenomics.</title>
        <authorList>
            <person name="Vandepol N."/>
            <person name="Liber J."/>
            <person name="Desiro A."/>
            <person name="Na H."/>
            <person name="Kennedy M."/>
            <person name="Barry K."/>
            <person name="Grigoriev I.V."/>
            <person name="Miller A.N."/>
            <person name="O'Donnell K."/>
            <person name="Stajich J.E."/>
            <person name="Bonito G."/>
        </authorList>
    </citation>
    <scope>NUCLEOTIDE SEQUENCE</scope>
    <source>
        <strain evidence="3">NVP1</strain>
    </source>
</reference>
<keyword evidence="4" id="KW-1185">Reference proteome</keyword>
<accession>A0A9P5VQF7</accession>
<dbReference type="EMBL" id="JAAAUY010000046">
    <property type="protein sequence ID" value="KAF9336821.1"/>
    <property type="molecule type" value="Genomic_DNA"/>
</dbReference>
<evidence type="ECO:0000256" key="1">
    <source>
        <dbReference type="SAM" id="Coils"/>
    </source>
</evidence>
<gene>
    <name evidence="3" type="ORF">BG006_007332</name>
</gene>
<feature type="domain" description="DUF6589" evidence="2">
    <location>
        <begin position="109"/>
        <end position="488"/>
    </location>
</feature>
<sequence>MIGIHLRGLSTPKCIIHLLSKMGLCMAYNTTTRCLKSLALDSLHLVQKVADRRPVFFLYDNFNRKVTHRHQRKDNQDIFESATTGTIVVGKHLGEERQPDNPPVVPSVADVALNNRDTDHYRHIFRCHLVNSLSCSYHNPFLATFDIPPIKLLDEKCTEAYELPAMDIDQASVAGNIRVLDHMRVLLNKSKFSFKSLKMIIAGDHLTVSRIQTIQERSIGEATYFDQMRWAIPVLQLFHMQMILCATILNTHFGNISAPGSLAYFIPLLGRRQLNRDMPCYYTADEFLRIVFRAMVRQLWQAKARMYHKDHHSMSPEIFEQEINSIVNDLLVKSTTLFNTFSTTNSNAILFIRDMAMYIEFCAAIKAGDVGRIEQILKRITIMFQAGKHINYGLELLRLSYNIQYKWGTNRKDAIFSSMLMNTQGRKNHFIPSDLYQEHNNLLTKQTHAVVGNKWSAMSYITPNIRLFQGVASKLDKEFSLPKNSTSHKTTTMDSDVEHVMRSLDDHGILGEDPCPVKHREHPYTMTPAIDLMTEGIVKLVHGGYNKFIQRMEEEKLEEELAMDRNLDELMKELDEETNRASKYLDETFK</sequence>
<evidence type="ECO:0000259" key="2">
    <source>
        <dbReference type="Pfam" id="PF20231"/>
    </source>
</evidence>
<evidence type="ECO:0000313" key="4">
    <source>
        <dbReference type="Proteomes" id="UP000696485"/>
    </source>
</evidence>